<feature type="transmembrane region" description="Helical" evidence="7">
    <location>
        <begin position="424"/>
        <end position="445"/>
    </location>
</feature>
<keyword evidence="6 7" id="KW-0472">Membrane</keyword>
<sequence length="562" mass="58168">MTQGRGGWLRLAPRLTLLLMVGPVLAGLAGTLAPAFGLMRGGPDLEAFRALAGWPGLGASVRLSLGTGLAATALALAITLMIVALLQGTSAFRLLLRLLSPLLSVPHAAVALGLAFLLSPSGWLARLVAPLAGWTAPPDLLTLNDPAGLALTAGLVVKEVPFLLLMMLAALPQTDAPRRMMVAASLGYGRGLGFVHAVLPALYRQIRLPVYAVLAYSMTAVEMAMILGPTRPATLAVQITAWMMDPALAERGRAAAAALLQLGQVAGALLGWRLMEIAAKRALARLALTGRRGARLDAPLRPLAGMLALLAVAAVALGLAGLGVWSVAGLWQFPDLAPETLTTKTWSRAAPGLAEASAMTLGLALLAVAVALGLTLACLEAEARHGLRPTTRALWLLYLPLIVPQIAFLPGLQGLALLTGAEGTPLAVAAAHVVFVLPYVFLSLAPSFRAWDGRIAIAGAALGAGENRIFWRLRLPMLLRPVLTAAAVGMAVSIGQYLPTLLIGGGRVVTLTTEAVALSSGGNRRIIGAYAILQMALPALAFAAALGLPALAFRHRRGMAVT</sequence>
<dbReference type="PROSITE" id="PS50928">
    <property type="entry name" value="ABC_TM1"/>
    <property type="match status" value="2"/>
</dbReference>
<keyword evidence="4 7" id="KW-0812">Transmembrane</keyword>
<dbReference type="SUPFAM" id="SSF161098">
    <property type="entry name" value="MetI-like"/>
    <property type="match status" value="2"/>
</dbReference>
<feature type="transmembrane region" description="Helical" evidence="7">
    <location>
        <begin position="303"/>
        <end position="328"/>
    </location>
</feature>
<evidence type="ECO:0000256" key="1">
    <source>
        <dbReference type="ARBA" id="ARBA00004651"/>
    </source>
</evidence>
<dbReference type="GO" id="GO:0055085">
    <property type="term" value="P:transmembrane transport"/>
    <property type="evidence" value="ECO:0007669"/>
    <property type="project" value="InterPro"/>
</dbReference>
<evidence type="ECO:0000256" key="5">
    <source>
        <dbReference type="ARBA" id="ARBA00022989"/>
    </source>
</evidence>
<evidence type="ECO:0000313" key="10">
    <source>
        <dbReference type="Proteomes" id="UP000249538"/>
    </source>
</evidence>
<name>A0A2W7R9H8_9RHOB</name>
<comment type="caution">
    <text evidence="9">The sequence shown here is derived from an EMBL/GenBank/DDBJ whole genome shotgun (WGS) entry which is preliminary data.</text>
</comment>
<dbReference type="PANTHER" id="PTHR30183">
    <property type="entry name" value="MOLYBDENUM TRANSPORT SYSTEM PERMEASE PROTEIN MODB"/>
    <property type="match status" value="1"/>
</dbReference>
<feature type="transmembrane region" description="Helical" evidence="7">
    <location>
        <begin position="59"/>
        <end position="86"/>
    </location>
</feature>
<keyword evidence="3" id="KW-1003">Cell membrane</keyword>
<accession>A0A2W7R9H8</accession>
<dbReference type="PANTHER" id="PTHR30183:SF6">
    <property type="entry name" value="INNER MEMBRANE ABC TRANSPORTER PERMEASE PROTEIN YNJC"/>
    <property type="match status" value="1"/>
</dbReference>
<evidence type="ECO:0000259" key="8">
    <source>
        <dbReference type="PROSITE" id="PS50928"/>
    </source>
</evidence>
<keyword evidence="2 7" id="KW-0813">Transport</keyword>
<evidence type="ECO:0000256" key="2">
    <source>
        <dbReference type="ARBA" id="ARBA00022448"/>
    </source>
</evidence>
<evidence type="ECO:0000256" key="6">
    <source>
        <dbReference type="ARBA" id="ARBA00023136"/>
    </source>
</evidence>
<reference evidence="9 10" key="1">
    <citation type="submission" date="2018-06" db="EMBL/GenBank/DDBJ databases">
        <title>Genomic Encyclopedia of Archaeal and Bacterial Type Strains, Phase II (KMG-II): from individual species to whole genera.</title>
        <authorList>
            <person name="Goeker M."/>
        </authorList>
    </citation>
    <scope>NUCLEOTIDE SEQUENCE [LARGE SCALE GENOMIC DNA]</scope>
    <source>
        <strain evidence="9 10">DSM 18774</strain>
    </source>
</reference>
<feature type="transmembrane region" description="Helical" evidence="7">
    <location>
        <begin position="393"/>
        <end position="412"/>
    </location>
</feature>
<comment type="subcellular location">
    <subcellularLocation>
        <location evidence="1 7">Cell membrane</location>
        <topology evidence="1 7">Multi-pass membrane protein</topology>
    </subcellularLocation>
</comment>
<dbReference type="InterPro" id="IPR000515">
    <property type="entry name" value="MetI-like"/>
</dbReference>
<keyword evidence="5 7" id="KW-1133">Transmembrane helix</keyword>
<dbReference type="Pfam" id="PF00528">
    <property type="entry name" value="BPD_transp_1"/>
    <property type="match status" value="1"/>
</dbReference>
<dbReference type="RefSeq" id="WP_111467255.1">
    <property type="nucleotide sequence ID" value="NZ_QKZS01000002.1"/>
</dbReference>
<feature type="transmembrane region" description="Helical" evidence="7">
    <location>
        <begin position="361"/>
        <end position="381"/>
    </location>
</feature>
<feature type="transmembrane region" description="Helical" evidence="7">
    <location>
        <begin position="15"/>
        <end position="39"/>
    </location>
</feature>
<comment type="similarity">
    <text evidence="7">Belongs to the binding-protein-dependent transport system permease family.</text>
</comment>
<protein>
    <submittedName>
        <fullName evidence="9">Putative thiamine transport system permease protein</fullName>
    </submittedName>
</protein>
<feature type="domain" description="ABC transmembrane type-1" evidence="8">
    <location>
        <begin position="61"/>
        <end position="271"/>
    </location>
</feature>
<feature type="transmembrane region" description="Helical" evidence="7">
    <location>
        <begin position="478"/>
        <end position="498"/>
    </location>
</feature>
<evidence type="ECO:0000256" key="3">
    <source>
        <dbReference type="ARBA" id="ARBA00022475"/>
    </source>
</evidence>
<dbReference type="InterPro" id="IPR035906">
    <property type="entry name" value="MetI-like_sf"/>
</dbReference>
<organism evidence="9 10">
    <name type="scientific">Cereibacter changlensis</name>
    <dbReference type="NCBI Taxonomy" id="402884"/>
    <lineage>
        <taxon>Bacteria</taxon>
        <taxon>Pseudomonadati</taxon>
        <taxon>Pseudomonadota</taxon>
        <taxon>Alphaproteobacteria</taxon>
        <taxon>Rhodobacterales</taxon>
        <taxon>Paracoccaceae</taxon>
        <taxon>Cereibacter</taxon>
    </lineage>
</organism>
<feature type="domain" description="ABC transmembrane type-1" evidence="8">
    <location>
        <begin position="355"/>
        <end position="545"/>
    </location>
</feature>
<evidence type="ECO:0000313" key="9">
    <source>
        <dbReference type="EMBL" id="PZX57114.1"/>
    </source>
</evidence>
<dbReference type="EMBL" id="QKZS01000002">
    <property type="protein sequence ID" value="PZX57114.1"/>
    <property type="molecule type" value="Genomic_DNA"/>
</dbReference>
<dbReference type="GO" id="GO:0005886">
    <property type="term" value="C:plasma membrane"/>
    <property type="evidence" value="ECO:0007669"/>
    <property type="project" value="UniProtKB-SubCell"/>
</dbReference>
<evidence type="ECO:0000256" key="4">
    <source>
        <dbReference type="ARBA" id="ARBA00022692"/>
    </source>
</evidence>
<gene>
    <name evidence="9" type="ORF">LX76_00654</name>
</gene>
<dbReference type="Gene3D" id="1.10.3720.10">
    <property type="entry name" value="MetI-like"/>
    <property type="match status" value="2"/>
</dbReference>
<evidence type="ECO:0000256" key="7">
    <source>
        <dbReference type="RuleBase" id="RU363032"/>
    </source>
</evidence>
<feature type="transmembrane region" description="Helical" evidence="7">
    <location>
        <begin position="98"/>
        <end position="118"/>
    </location>
</feature>
<feature type="transmembrane region" description="Helical" evidence="7">
    <location>
        <begin position="147"/>
        <end position="171"/>
    </location>
</feature>
<dbReference type="AlphaFoldDB" id="A0A2W7R9H8"/>
<feature type="transmembrane region" description="Helical" evidence="7">
    <location>
        <begin position="527"/>
        <end position="553"/>
    </location>
</feature>
<proteinExistence type="inferred from homology"/>
<dbReference type="Proteomes" id="UP000249538">
    <property type="component" value="Unassembled WGS sequence"/>
</dbReference>